<name>A0ACC3S8S3_9PEZI</name>
<keyword evidence="2" id="KW-1185">Reference proteome</keyword>
<organism evidence="1 2">
    <name type="scientific">Zalaria obscura</name>
    <dbReference type="NCBI Taxonomy" id="2024903"/>
    <lineage>
        <taxon>Eukaryota</taxon>
        <taxon>Fungi</taxon>
        <taxon>Dikarya</taxon>
        <taxon>Ascomycota</taxon>
        <taxon>Pezizomycotina</taxon>
        <taxon>Dothideomycetes</taxon>
        <taxon>Dothideomycetidae</taxon>
        <taxon>Dothideales</taxon>
        <taxon>Zalariaceae</taxon>
        <taxon>Zalaria</taxon>
    </lineage>
</organism>
<dbReference type="EMBL" id="JAMKPW020000033">
    <property type="protein sequence ID" value="KAK8202199.1"/>
    <property type="molecule type" value="Genomic_DNA"/>
</dbReference>
<evidence type="ECO:0000313" key="1">
    <source>
        <dbReference type="EMBL" id="KAK8202199.1"/>
    </source>
</evidence>
<accession>A0ACC3S8S3</accession>
<sequence length="1421" mass="157253">MPSRRTRASSPVVEEPEQEMEDAPKPLSFNEPLTWRAGKPISIAELHRRLKALFAEIAVMAQEEADRETLVPVAQELAHPNLLSHRDKGVKAYTALCIVEMFRLLAPDAPFKGGQLKDIFSMVVTVIIPALADPSDPYNEQHLRVLTSLDEVKSIILLSDIPGSDGLILKLFATSFDILSGASRPDTGEELSKNIEYHMTSMLVTLVDECQSLPTGVVDIVLAQFLRADPSTFLLQAKKSGDRRDMPQLQQLPAPYNMAKSICNSSSDKMTRAISQYFSSVIVDTSENVHSAKVKKITNGKRRKSAEESDDEDDGKPAHSEEDYKELHKVHRLLRELWRSCPDVIQNLVPQLETELGAENVQLRILATETVGDLISGIGAAGPPPSAPMDPIAYPSQSLEPASARSTSYNFLTTPSAPHAFSSVYPHTYQVFMNRRKDRTAQIRSTWVTCAGRILSTSAGGVGLDPEEENEILQSTAEMLVDQDERVRLAAVEAIARFDFDDIVKKLGAHGSVTDEGSVLGNLADRIKDRKHSIRVQAMELLGRLWGVAAGAIIEGNERVRQLLGAIPSKIFEAIYVNDREINALVNKVLFDSLLPLGFPPIKKDRATNGDSQRVRDSQTAATQEDRTDPDAVRAERLLVLVRDLEQKAKAVFFALQQRQTGNAKYLEKFLSCCEAFNGGVTSKDGNSAKSNLTKLIGVLARTMPDPDAAMDHLWKFAKMHDRRCYVLIRFAMSPDSEYMKVYRSLRELTKRIEDAPGSTAGVLTTLIPIVHSASVLLYNRSHVPAIMDISRTDDKGLGAIAHEILNQISTVNPEVFKAHVRTLCTTLEKLAPDPGVKVDAGTVETLKACAGFAQRFPDEMPKTREFMQSMVQFALHGDPARAAKHAVSVIAASQHNREMYINEVVNKCTKDFAYGSDDYLSKLAALSQLMLHAAGEIEEHHDAIVSIAIQDILLQVRTPAKDDDPAWQDEIDEDCAAKIWALKILANRLRWYATSASSEELERTGLEHARPVYKLLLTIIEDEGEVSKQKDTPAHHKSRLRLTAAILLLKLSASSKRLDALLTPSSFNHLATTTQDALPEVRSAFVSAVKKYLGTAHLPARFYALVFLYAFEPNAATKDATVTWLRARSAAAAKAADTVIEASFARFLSLLAHHPDFSMETEHLTDFVEYILFYLRCAASRENLALIFHVAQRVKSVADGIDEAKSENLYVLSDIAQAVIRAFEEAQGWGPLQVWPGKLRMPAGLFKPLPDHRTAQEIAERQFAPAELVERIDNLVRAGLKSRKRKPVDAGAGAQRKKVKAKEVAAKKERKERVAKTPKRKGEVDVAPSSEVRRSSRRSTAGAKNYAESEESDDGEEVVGGDDDDDKENVESDRPETSEPVAKENRAVRSSKRGRRDKTPEVQEISDEELSDPPESDEED</sequence>
<protein>
    <submittedName>
        <fullName evidence="1">Sister chromatid cohesion protein pds5</fullName>
    </submittedName>
</protein>
<reference evidence="1" key="1">
    <citation type="submission" date="2024-02" db="EMBL/GenBank/DDBJ databases">
        <title>Metagenome Assembled Genome of Zalaria obscura JY119.</title>
        <authorList>
            <person name="Vighnesh L."/>
            <person name="Jagadeeshwari U."/>
            <person name="Venkata Ramana C."/>
            <person name="Sasikala C."/>
        </authorList>
    </citation>
    <scope>NUCLEOTIDE SEQUENCE</scope>
    <source>
        <strain evidence="1">JY119</strain>
    </source>
</reference>
<proteinExistence type="predicted"/>
<evidence type="ECO:0000313" key="2">
    <source>
        <dbReference type="Proteomes" id="UP001320706"/>
    </source>
</evidence>
<dbReference type="Proteomes" id="UP001320706">
    <property type="component" value="Unassembled WGS sequence"/>
</dbReference>
<gene>
    <name evidence="1" type="primary">PDS5</name>
    <name evidence="1" type="ORF">M8818_005726</name>
</gene>
<comment type="caution">
    <text evidence="1">The sequence shown here is derived from an EMBL/GenBank/DDBJ whole genome shotgun (WGS) entry which is preliminary data.</text>
</comment>